<name>A0A974PKB7_9HYPH</name>
<dbReference type="Proteomes" id="UP000596427">
    <property type="component" value="Chromosome"/>
</dbReference>
<proteinExistence type="predicted"/>
<protein>
    <submittedName>
        <fullName evidence="1">Uncharacterized protein</fullName>
    </submittedName>
</protein>
<evidence type="ECO:0000313" key="1">
    <source>
        <dbReference type="EMBL" id="QRG05172.1"/>
    </source>
</evidence>
<dbReference type="AlphaFoldDB" id="A0A974PKB7"/>
<dbReference type="KEGG" id="xdi:EZH22_18885"/>
<organism evidence="1 2">
    <name type="scientific">Xanthobacter dioxanivorans</name>
    <dbReference type="NCBI Taxonomy" id="2528964"/>
    <lineage>
        <taxon>Bacteria</taxon>
        <taxon>Pseudomonadati</taxon>
        <taxon>Pseudomonadota</taxon>
        <taxon>Alphaproteobacteria</taxon>
        <taxon>Hyphomicrobiales</taxon>
        <taxon>Xanthobacteraceae</taxon>
        <taxon>Xanthobacter</taxon>
    </lineage>
</organism>
<sequence length="154" mass="17756">MKGSYDDIVSRIADPILWYDEHGVPRYVPFAPHLKSDIYAQEAALVEVVCQACRRSFFVCCSRVEDRDRRPSTVAAQIRANDDGLYHDPPCHTTEIERRTGMGGCMAGESMTTLGVRVAEYWHRTASMRWERDPALEITFTHDDYSRRLIAEKW</sequence>
<dbReference type="EMBL" id="CP063362">
    <property type="protein sequence ID" value="QRG05172.1"/>
    <property type="molecule type" value="Genomic_DNA"/>
</dbReference>
<gene>
    <name evidence="1" type="ORF">EZH22_18885</name>
</gene>
<evidence type="ECO:0000313" key="2">
    <source>
        <dbReference type="Proteomes" id="UP000596427"/>
    </source>
</evidence>
<keyword evidence="2" id="KW-1185">Reference proteome</keyword>
<dbReference type="RefSeq" id="WP_203192038.1">
    <property type="nucleotide sequence ID" value="NZ_CP063362.1"/>
</dbReference>
<accession>A0A974PKB7</accession>
<reference evidence="1 2" key="1">
    <citation type="submission" date="2020-10" db="EMBL/GenBank/DDBJ databases">
        <title>Degradation of 1,4-Dioxane by Xanthobacter sp. YN2, via a Novel Group-2 Soluble Di-Iron Monooxygenase.</title>
        <authorList>
            <person name="Ma F."/>
            <person name="Wang Y."/>
            <person name="Yang J."/>
            <person name="Guo H."/>
            <person name="Su D."/>
            <person name="Yu L."/>
        </authorList>
    </citation>
    <scope>NUCLEOTIDE SEQUENCE [LARGE SCALE GENOMIC DNA]</scope>
    <source>
        <strain evidence="1 2">YN2</strain>
    </source>
</reference>